<reference evidence="2 3" key="1">
    <citation type="journal article" date="2016" name="Nat. Commun.">
        <title>Extremotolerant tardigrade genome and improved radiotolerance of human cultured cells by tardigrade-unique protein.</title>
        <authorList>
            <person name="Hashimoto T."/>
            <person name="Horikawa D.D."/>
            <person name="Saito Y."/>
            <person name="Kuwahara H."/>
            <person name="Kozuka-Hata H."/>
            <person name="Shin-I T."/>
            <person name="Minakuchi Y."/>
            <person name="Ohishi K."/>
            <person name="Motoyama A."/>
            <person name="Aizu T."/>
            <person name="Enomoto A."/>
            <person name="Kondo K."/>
            <person name="Tanaka S."/>
            <person name="Hara Y."/>
            <person name="Koshikawa S."/>
            <person name="Sagara H."/>
            <person name="Miura T."/>
            <person name="Yokobori S."/>
            <person name="Miyagawa K."/>
            <person name="Suzuki Y."/>
            <person name="Kubo T."/>
            <person name="Oyama M."/>
            <person name="Kohara Y."/>
            <person name="Fujiyama A."/>
            <person name="Arakawa K."/>
            <person name="Katayama T."/>
            <person name="Toyoda A."/>
            <person name="Kunieda T."/>
        </authorList>
    </citation>
    <scope>NUCLEOTIDE SEQUENCE [LARGE SCALE GENOMIC DNA]</scope>
    <source>
        <strain evidence="2 3">YOKOZUNA-1</strain>
    </source>
</reference>
<gene>
    <name evidence="2" type="primary">RvY_02757-1</name>
    <name evidence="2" type="synonym">RvY_02757.1</name>
    <name evidence="2" type="ORF">RvY_02757</name>
</gene>
<evidence type="ECO:0000313" key="2">
    <source>
        <dbReference type="EMBL" id="GAU90326.1"/>
    </source>
</evidence>
<dbReference type="Proteomes" id="UP000186922">
    <property type="component" value="Unassembled WGS sequence"/>
</dbReference>
<keyword evidence="3" id="KW-1185">Reference proteome</keyword>
<sequence>MYIRTATPPGMSGKWQPLDVSINKSFKEAFKEECRHWRRSNISFTNSRNLGKPGKEFVSFVSIAWDKIKPDGIVNSFYAAQILRKDNNFET</sequence>
<evidence type="ECO:0000259" key="1">
    <source>
        <dbReference type="Pfam" id="PF03184"/>
    </source>
</evidence>
<comment type="caution">
    <text evidence="2">The sequence shown here is derived from an EMBL/GenBank/DDBJ whole genome shotgun (WGS) entry which is preliminary data.</text>
</comment>
<dbReference type="Pfam" id="PF03184">
    <property type="entry name" value="DDE_1"/>
    <property type="match status" value="1"/>
</dbReference>
<name>A0A1D1UKT7_RAMVA</name>
<dbReference type="OrthoDB" id="10035668at2759"/>
<dbReference type="AlphaFoldDB" id="A0A1D1UKT7"/>
<dbReference type="InterPro" id="IPR004875">
    <property type="entry name" value="DDE_SF_endonuclease_dom"/>
</dbReference>
<accession>A0A1D1UKT7</accession>
<proteinExistence type="predicted"/>
<organism evidence="2 3">
    <name type="scientific">Ramazzottius varieornatus</name>
    <name type="common">Water bear</name>
    <name type="synonym">Tardigrade</name>
    <dbReference type="NCBI Taxonomy" id="947166"/>
    <lineage>
        <taxon>Eukaryota</taxon>
        <taxon>Metazoa</taxon>
        <taxon>Ecdysozoa</taxon>
        <taxon>Tardigrada</taxon>
        <taxon>Eutardigrada</taxon>
        <taxon>Parachela</taxon>
        <taxon>Hypsibioidea</taxon>
        <taxon>Ramazzottiidae</taxon>
        <taxon>Ramazzottius</taxon>
    </lineage>
</organism>
<dbReference type="EMBL" id="BDGG01000001">
    <property type="protein sequence ID" value="GAU90326.1"/>
    <property type="molecule type" value="Genomic_DNA"/>
</dbReference>
<feature type="domain" description="DDE-1" evidence="1">
    <location>
        <begin position="7"/>
        <end position="77"/>
    </location>
</feature>
<protein>
    <recommendedName>
        <fullName evidence="1">DDE-1 domain-containing protein</fullName>
    </recommendedName>
</protein>
<dbReference type="GO" id="GO:0003676">
    <property type="term" value="F:nucleic acid binding"/>
    <property type="evidence" value="ECO:0007669"/>
    <property type="project" value="InterPro"/>
</dbReference>
<evidence type="ECO:0000313" key="3">
    <source>
        <dbReference type="Proteomes" id="UP000186922"/>
    </source>
</evidence>